<sequence>MLNISMMAGGNDGTGREGEAYAARLQLLMKECLPPILVEIVELRPRDPIHHLAHCLYRFGEKHAKDQLNGVERNNHGNKSKYASHRSNDTAPSRVQIVEDCERTSVPQELHLGPSKAYLHGECIVILRDSEDLFDDDDLS</sequence>
<name>A0ABY7FWP4_MYAAR</name>
<dbReference type="Proteomes" id="UP001164746">
    <property type="component" value="Chromosome 14"/>
</dbReference>
<accession>A0ABY7FWP4</accession>
<organism evidence="2 3">
    <name type="scientific">Mya arenaria</name>
    <name type="common">Soft-shell clam</name>
    <dbReference type="NCBI Taxonomy" id="6604"/>
    <lineage>
        <taxon>Eukaryota</taxon>
        <taxon>Metazoa</taxon>
        <taxon>Spiralia</taxon>
        <taxon>Lophotrochozoa</taxon>
        <taxon>Mollusca</taxon>
        <taxon>Bivalvia</taxon>
        <taxon>Autobranchia</taxon>
        <taxon>Heteroconchia</taxon>
        <taxon>Euheterodonta</taxon>
        <taxon>Imparidentia</taxon>
        <taxon>Neoheterodontei</taxon>
        <taxon>Myida</taxon>
        <taxon>Myoidea</taxon>
        <taxon>Myidae</taxon>
        <taxon>Mya</taxon>
    </lineage>
</organism>
<keyword evidence="3" id="KW-1185">Reference proteome</keyword>
<protein>
    <submittedName>
        <fullName evidence="2">Uncharacterized protein</fullName>
    </submittedName>
</protein>
<evidence type="ECO:0000256" key="1">
    <source>
        <dbReference type="SAM" id="MobiDB-lite"/>
    </source>
</evidence>
<gene>
    <name evidence="2" type="ORF">MAR_010965</name>
</gene>
<feature type="region of interest" description="Disordered" evidence="1">
    <location>
        <begin position="70"/>
        <end position="91"/>
    </location>
</feature>
<evidence type="ECO:0000313" key="3">
    <source>
        <dbReference type="Proteomes" id="UP001164746"/>
    </source>
</evidence>
<proteinExistence type="predicted"/>
<evidence type="ECO:0000313" key="2">
    <source>
        <dbReference type="EMBL" id="WAR25261.1"/>
    </source>
</evidence>
<dbReference type="EMBL" id="CP111025">
    <property type="protein sequence ID" value="WAR25261.1"/>
    <property type="molecule type" value="Genomic_DNA"/>
</dbReference>
<reference evidence="2" key="1">
    <citation type="submission" date="2022-11" db="EMBL/GenBank/DDBJ databases">
        <title>Centuries of genome instability and evolution in soft-shell clam transmissible cancer (bioRxiv).</title>
        <authorList>
            <person name="Hart S.F.M."/>
            <person name="Yonemitsu M.A."/>
            <person name="Giersch R.M."/>
            <person name="Beal B.F."/>
            <person name="Arriagada G."/>
            <person name="Davis B.W."/>
            <person name="Ostrander E.A."/>
            <person name="Goff S.P."/>
            <person name="Metzger M.J."/>
        </authorList>
    </citation>
    <scope>NUCLEOTIDE SEQUENCE</scope>
    <source>
        <strain evidence="2">MELC-2E11</strain>
        <tissue evidence="2">Siphon/mantle</tissue>
    </source>
</reference>